<dbReference type="EMBL" id="QBUD01000003">
    <property type="protein sequence ID" value="PUB16303.1"/>
    <property type="molecule type" value="Genomic_DNA"/>
</dbReference>
<evidence type="ECO:0000313" key="3">
    <source>
        <dbReference type="Proteomes" id="UP000244523"/>
    </source>
</evidence>
<keyword evidence="1" id="KW-0812">Transmembrane</keyword>
<protein>
    <recommendedName>
        <fullName evidence="4">Cytochrome C oxidase assembly protein</fullName>
    </recommendedName>
</protein>
<evidence type="ECO:0000256" key="1">
    <source>
        <dbReference type="SAM" id="Phobius"/>
    </source>
</evidence>
<gene>
    <name evidence="2" type="ORF">C8N45_103157</name>
</gene>
<reference evidence="2 3" key="1">
    <citation type="submission" date="2018-04" db="EMBL/GenBank/DDBJ databases">
        <title>Genomic Encyclopedia of Archaeal and Bacterial Type Strains, Phase II (KMG-II): from individual species to whole genera.</title>
        <authorList>
            <person name="Goeker M."/>
        </authorList>
    </citation>
    <scope>NUCLEOTIDE SEQUENCE [LARGE SCALE GENOMIC DNA]</scope>
    <source>
        <strain evidence="2 3">DSM 29955</strain>
    </source>
</reference>
<evidence type="ECO:0008006" key="4">
    <source>
        <dbReference type="Google" id="ProtNLM"/>
    </source>
</evidence>
<organism evidence="2 3">
    <name type="scientific">Yoonia sediminilitoris</name>
    <dbReference type="NCBI Taxonomy" id="1286148"/>
    <lineage>
        <taxon>Bacteria</taxon>
        <taxon>Pseudomonadati</taxon>
        <taxon>Pseudomonadota</taxon>
        <taxon>Alphaproteobacteria</taxon>
        <taxon>Rhodobacterales</taxon>
        <taxon>Paracoccaceae</taxon>
        <taxon>Yoonia</taxon>
    </lineage>
</organism>
<accession>A0A2T6KK15</accession>
<proteinExistence type="predicted"/>
<keyword evidence="1" id="KW-0472">Membrane</keyword>
<dbReference type="OrthoDB" id="7871759at2"/>
<dbReference type="Proteomes" id="UP000244523">
    <property type="component" value="Unassembled WGS sequence"/>
</dbReference>
<feature type="transmembrane region" description="Helical" evidence="1">
    <location>
        <begin position="20"/>
        <end position="40"/>
    </location>
</feature>
<evidence type="ECO:0000313" key="2">
    <source>
        <dbReference type="EMBL" id="PUB16303.1"/>
    </source>
</evidence>
<sequence length="67" mass="7525">MAIKVEHELHARRKGRNIGVFLLLAGFIAIVFGLTVVKVLQLGEASQFEKFDHVARPQIVPEEEVTQ</sequence>
<keyword evidence="3" id="KW-1185">Reference proteome</keyword>
<name>A0A2T6KK15_9RHOB</name>
<dbReference type="AlphaFoldDB" id="A0A2T6KK15"/>
<keyword evidence="1" id="KW-1133">Transmembrane helix</keyword>
<comment type="caution">
    <text evidence="2">The sequence shown here is derived from an EMBL/GenBank/DDBJ whole genome shotgun (WGS) entry which is preliminary data.</text>
</comment>
<dbReference type="RefSeq" id="WP_108385910.1">
    <property type="nucleotide sequence ID" value="NZ_QBUD01000003.1"/>
</dbReference>